<dbReference type="Gene3D" id="1.10.260.40">
    <property type="entry name" value="lambda repressor-like DNA-binding domains"/>
    <property type="match status" value="1"/>
</dbReference>
<dbReference type="InterPro" id="IPR025194">
    <property type="entry name" value="RodZ-like_C"/>
</dbReference>
<keyword evidence="2" id="KW-1133">Transmembrane helix</keyword>
<keyword evidence="6" id="KW-1185">Reference proteome</keyword>
<dbReference type="OrthoDB" id="422634at2"/>
<evidence type="ECO:0000313" key="4">
    <source>
        <dbReference type="EMBL" id="KST68096.1"/>
    </source>
</evidence>
<feature type="region of interest" description="Disordered" evidence="1">
    <location>
        <begin position="138"/>
        <end position="179"/>
    </location>
</feature>
<evidence type="ECO:0000256" key="1">
    <source>
        <dbReference type="SAM" id="MobiDB-lite"/>
    </source>
</evidence>
<comment type="caution">
    <text evidence="4">The sequence shown here is derived from an EMBL/GenBank/DDBJ whole genome shotgun (WGS) entry which is preliminary data.</text>
</comment>
<dbReference type="Proteomes" id="UP000053372">
    <property type="component" value="Unassembled WGS sequence"/>
</dbReference>
<evidence type="ECO:0000256" key="2">
    <source>
        <dbReference type="SAM" id="Phobius"/>
    </source>
</evidence>
<sequence length="274" mass="30615">MKVQNETQEQKFKEIGAALKQAREEKSIRLEELALHTRIRMIYLQALENGKFEELPETIYVRGFIYRYGDAVGLDGKALAEMFSDTFQKEELKENIETTQSKTNFNLPFLSLFYIFLIVSASFGLFFVLRPRPQVESTAQNQSSLPVSSQKTTSKESISNSISQPKLKATRSQNPAAKSTVQVSLKLTGRSWMEVIVDNKTVVNGFMEEGQNQSWTAKEELTVRAGDAAVVFISKDDKEPEAMGAKGEVKQITFKPEGVNDTVSAPPQTLSVGD</sequence>
<evidence type="ECO:0000259" key="3">
    <source>
        <dbReference type="Pfam" id="PF13464"/>
    </source>
</evidence>
<accession>A0A0V7ZTY0</accession>
<organism evidence="4 6">
    <name type="scientific">Mastigocoleus testarum BC008</name>
    <dbReference type="NCBI Taxonomy" id="371196"/>
    <lineage>
        <taxon>Bacteria</taxon>
        <taxon>Bacillati</taxon>
        <taxon>Cyanobacteriota</taxon>
        <taxon>Cyanophyceae</taxon>
        <taxon>Nostocales</taxon>
        <taxon>Hapalosiphonaceae</taxon>
        <taxon>Mastigocoleus</taxon>
    </lineage>
</organism>
<dbReference type="GO" id="GO:0003677">
    <property type="term" value="F:DNA binding"/>
    <property type="evidence" value="ECO:0007669"/>
    <property type="project" value="InterPro"/>
</dbReference>
<dbReference type="PANTHER" id="PTHR34475:SF1">
    <property type="entry name" value="CYTOSKELETON PROTEIN RODZ"/>
    <property type="match status" value="1"/>
</dbReference>
<keyword evidence="2" id="KW-0472">Membrane</keyword>
<dbReference type="Pfam" id="PF13464">
    <property type="entry name" value="RodZ_C"/>
    <property type="match status" value="1"/>
</dbReference>
<evidence type="ECO:0000313" key="6">
    <source>
        <dbReference type="Proteomes" id="UP000053372"/>
    </source>
</evidence>
<keyword evidence="2" id="KW-0812">Transmembrane</keyword>
<dbReference type="InterPro" id="IPR050400">
    <property type="entry name" value="Bact_Cytoskel_RodZ"/>
</dbReference>
<reference evidence="4 6" key="1">
    <citation type="journal article" date="2015" name="Genome Announc.">
        <title>Draft Genome of the Euendolithic (true boring) Cyanobacterium Mastigocoleus testarum strain BC008.</title>
        <authorList>
            <person name="Guida B.S."/>
            <person name="Garcia-Pichel F."/>
        </authorList>
    </citation>
    <scope>NUCLEOTIDE SEQUENCE [LARGE SCALE GENOMIC DNA]</scope>
    <source>
        <strain evidence="4 6">BC008</strain>
    </source>
</reference>
<dbReference type="Pfam" id="PF13413">
    <property type="entry name" value="HTH_25"/>
    <property type="match status" value="1"/>
</dbReference>
<dbReference type="EMBL" id="LMTZ01000078">
    <property type="protein sequence ID" value="KST68103.1"/>
    <property type="molecule type" value="Genomic_DNA"/>
</dbReference>
<dbReference type="SUPFAM" id="SSF47413">
    <property type="entry name" value="lambda repressor-like DNA-binding domains"/>
    <property type="match status" value="1"/>
</dbReference>
<dbReference type="EMBL" id="LMTZ01000079">
    <property type="protein sequence ID" value="KST68096.1"/>
    <property type="molecule type" value="Genomic_DNA"/>
</dbReference>
<gene>
    <name evidence="4" type="ORF">BC008_00170</name>
    <name evidence="5" type="ORF">BC008_00205</name>
</gene>
<proteinExistence type="predicted"/>
<feature type="transmembrane region" description="Helical" evidence="2">
    <location>
        <begin position="109"/>
        <end position="129"/>
    </location>
</feature>
<evidence type="ECO:0000313" key="5">
    <source>
        <dbReference type="EMBL" id="KST68103.1"/>
    </source>
</evidence>
<dbReference type="AlphaFoldDB" id="A0A0V7ZTY0"/>
<protein>
    <recommendedName>
        <fullName evidence="3">Cytoskeleton protein RodZ-like C-terminal domain-containing protein</fullName>
    </recommendedName>
</protein>
<name>A0A0V7ZTY0_9CYAN</name>
<dbReference type="RefSeq" id="WP_058183571.1">
    <property type="nucleotide sequence ID" value="NZ_LMTZ01000078.1"/>
</dbReference>
<feature type="domain" description="Cytoskeleton protein RodZ-like C-terminal" evidence="3">
    <location>
        <begin position="185"/>
        <end position="253"/>
    </location>
</feature>
<dbReference type="InterPro" id="IPR010982">
    <property type="entry name" value="Lambda_DNA-bd_dom_sf"/>
</dbReference>
<dbReference type="PANTHER" id="PTHR34475">
    <property type="match status" value="1"/>
</dbReference>